<dbReference type="Proteomes" id="UP000494119">
    <property type="component" value="Unassembled WGS sequence"/>
</dbReference>
<protein>
    <submittedName>
        <fullName evidence="2">Uncharacterized protein</fullName>
    </submittedName>
</protein>
<proteinExistence type="predicted"/>
<reference evidence="2 3" key="1">
    <citation type="submission" date="2020-04" db="EMBL/GenBank/DDBJ databases">
        <authorList>
            <person name="De Canck E."/>
        </authorList>
    </citation>
    <scope>NUCLEOTIDE SEQUENCE [LARGE SCALE GENOMIC DNA]</scope>
    <source>
        <strain evidence="2 3">LMG 28688</strain>
    </source>
</reference>
<accession>A0A6J5GX31</accession>
<evidence type="ECO:0000313" key="3">
    <source>
        <dbReference type="Proteomes" id="UP000494119"/>
    </source>
</evidence>
<feature type="compositionally biased region" description="Basic residues" evidence="1">
    <location>
        <begin position="170"/>
        <end position="179"/>
    </location>
</feature>
<feature type="region of interest" description="Disordered" evidence="1">
    <location>
        <begin position="139"/>
        <end position="179"/>
    </location>
</feature>
<evidence type="ECO:0000313" key="2">
    <source>
        <dbReference type="EMBL" id="CAB3806429.1"/>
    </source>
</evidence>
<name>A0A6J5GX31_9BURK</name>
<sequence>MLFATTHECSAVNLAILNGQLFDSLHELARLNMETCRLVLSGAGLHWENVLRAQTPEQLAMRQAATLPWLAMQFAGYTRGWMDIASEAAAKLSRSASDSHDGHVRHLNTTLDGMARCARGVDSMLRALHPAPVAVDGDLASQPRAATRDAASAGLDSAPEASAGAIPRSRSPRRRQSSR</sequence>
<dbReference type="AlphaFoldDB" id="A0A6J5GX31"/>
<evidence type="ECO:0000256" key="1">
    <source>
        <dbReference type="SAM" id="MobiDB-lite"/>
    </source>
</evidence>
<keyword evidence="3" id="KW-1185">Reference proteome</keyword>
<gene>
    <name evidence="2" type="ORF">LMG28688_06358</name>
</gene>
<organism evidence="2 3">
    <name type="scientific">Paraburkholderia caffeinitolerans</name>
    <dbReference type="NCBI Taxonomy" id="1723730"/>
    <lineage>
        <taxon>Bacteria</taxon>
        <taxon>Pseudomonadati</taxon>
        <taxon>Pseudomonadota</taxon>
        <taxon>Betaproteobacteria</taxon>
        <taxon>Burkholderiales</taxon>
        <taxon>Burkholderiaceae</taxon>
        <taxon>Paraburkholderia</taxon>
    </lineage>
</organism>
<dbReference type="EMBL" id="CADIKL010000049">
    <property type="protein sequence ID" value="CAB3806429.1"/>
    <property type="molecule type" value="Genomic_DNA"/>
</dbReference>